<dbReference type="EMBL" id="CAJSLV010000092">
    <property type="protein sequence ID" value="CAG6397772.1"/>
    <property type="molecule type" value="Genomic_DNA"/>
</dbReference>
<feature type="region of interest" description="Disordered" evidence="1">
    <location>
        <begin position="1"/>
        <end position="190"/>
    </location>
</feature>
<feature type="compositionally biased region" description="Basic residues" evidence="1">
    <location>
        <begin position="101"/>
        <end position="130"/>
    </location>
</feature>
<sequence length="190" mass="20272">MTSRPWSGAGKPSMRASSALRDRCRGRNGGGRGRAHPFGGHRWPAARPGARLVGGAEAPWKGASPDGQVPDPGLLHRRGHEGAAQGGRHGAPQGRGGSGRRAGRHRRGDVLLLRRRRHRAHRRPPRRGLHGRGEHDGHRERRPADQGHSPADRRGDRRGDPQAGRVPAAEGLTGGLSGRPTSMSGPLPAR</sequence>
<gene>
    <name evidence="2" type="ORF">SCOCK_60105</name>
</gene>
<evidence type="ECO:0000313" key="2">
    <source>
        <dbReference type="EMBL" id="CAG6397772.1"/>
    </source>
</evidence>
<dbReference type="AlphaFoldDB" id="A0A9W4DXF6"/>
<proteinExistence type="predicted"/>
<feature type="compositionally biased region" description="Gly residues" evidence="1">
    <location>
        <begin position="84"/>
        <end position="100"/>
    </location>
</feature>
<comment type="caution">
    <text evidence="2">The sequence shown here is derived from an EMBL/GenBank/DDBJ whole genome shotgun (WGS) entry which is preliminary data.</text>
</comment>
<evidence type="ECO:0000313" key="3">
    <source>
        <dbReference type="Proteomes" id="UP001152519"/>
    </source>
</evidence>
<protein>
    <submittedName>
        <fullName evidence="2">Uncharacterized protein</fullName>
    </submittedName>
</protein>
<evidence type="ECO:0000256" key="1">
    <source>
        <dbReference type="SAM" id="MobiDB-lite"/>
    </source>
</evidence>
<name>A0A9W4DXF6_9ACTN</name>
<keyword evidence="3" id="KW-1185">Reference proteome</keyword>
<organism evidence="2 3">
    <name type="scientific">Actinacidiphila cocklensis</name>
    <dbReference type="NCBI Taxonomy" id="887465"/>
    <lineage>
        <taxon>Bacteria</taxon>
        <taxon>Bacillati</taxon>
        <taxon>Actinomycetota</taxon>
        <taxon>Actinomycetes</taxon>
        <taxon>Kitasatosporales</taxon>
        <taxon>Streptomycetaceae</taxon>
        <taxon>Actinacidiphila</taxon>
    </lineage>
</organism>
<accession>A0A9W4DXF6</accession>
<dbReference type="Proteomes" id="UP001152519">
    <property type="component" value="Unassembled WGS sequence"/>
</dbReference>
<reference evidence="2" key="1">
    <citation type="submission" date="2021-05" db="EMBL/GenBank/DDBJ databases">
        <authorList>
            <person name="Arsene-Ploetze F."/>
        </authorList>
    </citation>
    <scope>NUCLEOTIDE SEQUENCE</scope>
    <source>
        <strain evidence="2">DSM 42138</strain>
    </source>
</reference>
<feature type="compositionally biased region" description="Basic and acidic residues" evidence="1">
    <location>
        <begin position="131"/>
        <end position="160"/>
    </location>
</feature>